<keyword evidence="6 13" id="KW-0560">Oxidoreductase</keyword>
<evidence type="ECO:0000259" key="15">
    <source>
        <dbReference type="Pfam" id="PF05173"/>
    </source>
</evidence>
<evidence type="ECO:0000256" key="2">
    <source>
        <dbReference type="ARBA" id="ARBA00022490"/>
    </source>
</evidence>
<dbReference type="InterPro" id="IPR036291">
    <property type="entry name" value="NAD(P)-bd_dom_sf"/>
</dbReference>
<dbReference type="Gene3D" id="3.30.360.10">
    <property type="entry name" value="Dihydrodipicolinate Reductase, domain 2"/>
    <property type="match status" value="1"/>
</dbReference>
<dbReference type="InterPro" id="IPR022664">
    <property type="entry name" value="DapB_N_CS"/>
</dbReference>
<keyword evidence="5 13" id="KW-0220">Diaminopimelate biosynthesis</keyword>
<feature type="binding site" evidence="13">
    <location>
        <begin position="105"/>
        <end position="108"/>
    </location>
    <ligand>
        <name>NAD(+)</name>
        <dbReference type="ChEBI" id="CHEBI:57540"/>
    </ligand>
</feature>
<evidence type="ECO:0000256" key="13">
    <source>
        <dbReference type="HAMAP-Rule" id="MF_00102"/>
    </source>
</evidence>
<comment type="caution">
    <text evidence="13">Lacks conserved residue(s) required for the propagation of feature annotation.</text>
</comment>
<comment type="subunit">
    <text evidence="13">Homotetramer.</text>
</comment>
<feature type="domain" description="Dihydrodipicolinate reductase N-terminal" evidence="14">
    <location>
        <begin position="6"/>
        <end position="108"/>
    </location>
</feature>
<dbReference type="GO" id="GO:0016726">
    <property type="term" value="F:oxidoreductase activity, acting on CH or CH2 groups, NAD or NADP as acceptor"/>
    <property type="evidence" value="ECO:0007669"/>
    <property type="project" value="UniProtKB-UniRule"/>
</dbReference>
<comment type="catalytic activity">
    <reaction evidence="12 13">
        <text>(S)-2,3,4,5-tetrahydrodipicolinate + NAD(+) + H2O = (2S,4S)-4-hydroxy-2,3,4,5-tetrahydrodipicolinate + NADH + H(+)</text>
        <dbReference type="Rhea" id="RHEA:35323"/>
        <dbReference type="ChEBI" id="CHEBI:15377"/>
        <dbReference type="ChEBI" id="CHEBI:15378"/>
        <dbReference type="ChEBI" id="CHEBI:16845"/>
        <dbReference type="ChEBI" id="CHEBI:57540"/>
        <dbReference type="ChEBI" id="CHEBI:57945"/>
        <dbReference type="ChEBI" id="CHEBI:67139"/>
        <dbReference type="EC" id="1.17.1.8"/>
    </reaction>
</comment>
<sequence length="251" mass="26140">MSEKLKVAVVGAQGRMGQSACQAIAESADLQLVARLGSKDEITSQTLAGAEVAVEFTIPSASFANTAAILRSGAHAVVGTSGWDEDAQAKIQEVARETGRNVLIAPNFALSAVLVMAFSRLAAPFFTSVEIVETHHPKKLDAPSGTALATAQAMAAARRQAGVPAAPDATTTDPQGARGMKVEDVGIHSLRMLGANAHQEVLLSNLGEQLRLRTDCFDRSSFMPGVLLAVRKVAAATPLTVGLDKIMDLGI</sequence>
<dbReference type="GeneID" id="78352710"/>
<evidence type="ECO:0000256" key="5">
    <source>
        <dbReference type="ARBA" id="ARBA00022915"/>
    </source>
</evidence>
<dbReference type="NCBIfam" id="TIGR00036">
    <property type="entry name" value="dapB"/>
    <property type="match status" value="1"/>
</dbReference>
<feature type="active site" description="Proton donor" evidence="13">
    <location>
        <position position="139"/>
    </location>
</feature>
<evidence type="ECO:0000256" key="10">
    <source>
        <dbReference type="ARBA" id="ARBA00038983"/>
    </source>
</evidence>
<comment type="pathway">
    <text evidence="9 13">Amino-acid biosynthesis; L-lysine biosynthesis via DAP pathway; (S)-tetrahydrodipicolinate from L-aspartate: step 4/4.</text>
</comment>
<evidence type="ECO:0000256" key="12">
    <source>
        <dbReference type="ARBA" id="ARBA00049396"/>
    </source>
</evidence>
<feature type="binding site" evidence="13">
    <location>
        <begin position="145"/>
        <end position="146"/>
    </location>
    <ligand>
        <name>(S)-2,3,4,5-tetrahydrodipicolinate</name>
        <dbReference type="ChEBI" id="CHEBI:16845"/>
    </ligand>
</feature>
<dbReference type="HAMAP" id="MF_00102">
    <property type="entry name" value="DapB"/>
    <property type="match status" value="1"/>
</dbReference>
<dbReference type="GO" id="GO:0008839">
    <property type="term" value="F:4-hydroxy-tetrahydrodipicolinate reductase"/>
    <property type="evidence" value="ECO:0007669"/>
    <property type="project" value="UniProtKB-UniRule"/>
</dbReference>
<dbReference type="AlphaFoldDB" id="A0AB34X0U3"/>
<evidence type="ECO:0000256" key="4">
    <source>
        <dbReference type="ARBA" id="ARBA00022857"/>
    </source>
</evidence>
<feature type="binding site" evidence="13">
    <location>
        <position position="136"/>
    </location>
    <ligand>
        <name>(S)-2,3,4,5-tetrahydrodipicolinate</name>
        <dbReference type="ChEBI" id="CHEBI:16845"/>
    </ligand>
</feature>
<comment type="caution">
    <text evidence="16">The sequence shown here is derived from an EMBL/GenBank/DDBJ whole genome shotgun (WGS) entry which is preliminary data.</text>
</comment>
<comment type="function">
    <text evidence="13">Catalyzes the conversion of 4-hydroxy-tetrahydrodipicolinate (HTPA) to tetrahydrodipicolinate.</text>
</comment>
<dbReference type="SUPFAM" id="SSF55347">
    <property type="entry name" value="Glyceraldehyde-3-phosphate dehydrogenase-like, C-terminal domain"/>
    <property type="match status" value="1"/>
</dbReference>
<dbReference type="RefSeq" id="WP_022864996.1">
    <property type="nucleotide sequence ID" value="NZ_JAHAIW010000004.1"/>
</dbReference>
<dbReference type="PANTHER" id="PTHR20836">
    <property type="entry name" value="DIHYDRODIPICOLINATE REDUCTASE"/>
    <property type="match status" value="1"/>
</dbReference>
<keyword evidence="4 13" id="KW-0521">NADP</keyword>
<comment type="catalytic activity">
    <reaction evidence="11 13">
        <text>(S)-2,3,4,5-tetrahydrodipicolinate + NADP(+) + H2O = (2S,4S)-4-hydroxy-2,3,4,5-tetrahydrodipicolinate + NADPH + H(+)</text>
        <dbReference type="Rhea" id="RHEA:35331"/>
        <dbReference type="ChEBI" id="CHEBI:15377"/>
        <dbReference type="ChEBI" id="CHEBI:15378"/>
        <dbReference type="ChEBI" id="CHEBI:16845"/>
        <dbReference type="ChEBI" id="CHEBI:57783"/>
        <dbReference type="ChEBI" id="CHEBI:58349"/>
        <dbReference type="ChEBI" id="CHEBI:67139"/>
        <dbReference type="EC" id="1.17.1.8"/>
    </reaction>
</comment>
<dbReference type="Gene3D" id="3.40.50.720">
    <property type="entry name" value="NAD(P)-binding Rossmann-like Domain"/>
    <property type="match status" value="1"/>
</dbReference>
<dbReference type="FunFam" id="3.30.360.10:FF:000009">
    <property type="entry name" value="4-hydroxy-tetrahydrodipicolinate reductase"/>
    <property type="match status" value="1"/>
</dbReference>
<feature type="active site" description="Proton donor/acceptor" evidence="13">
    <location>
        <position position="135"/>
    </location>
</feature>
<dbReference type="Pfam" id="PF01113">
    <property type="entry name" value="DapB_N"/>
    <property type="match status" value="1"/>
</dbReference>
<evidence type="ECO:0000256" key="3">
    <source>
        <dbReference type="ARBA" id="ARBA00022605"/>
    </source>
</evidence>
<dbReference type="SUPFAM" id="SSF51735">
    <property type="entry name" value="NAD(P)-binding Rossmann-fold domains"/>
    <property type="match status" value="1"/>
</dbReference>
<dbReference type="InterPro" id="IPR000846">
    <property type="entry name" value="DapB_N"/>
</dbReference>
<evidence type="ECO:0000313" key="17">
    <source>
        <dbReference type="Proteomes" id="UP000070572"/>
    </source>
</evidence>
<comment type="similarity">
    <text evidence="1 13">Belongs to the DapB family.</text>
</comment>
<dbReference type="EMBL" id="LSDN01000006">
    <property type="protein sequence ID" value="KXB81599.1"/>
    <property type="molecule type" value="Genomic_DNA"/>
</dbReference>
<dbReference type="InterPro" id="IPR023940">
    <property type="entry name" value="DHDPR_bac"/>
</dbReference>
<dbReference type="InterPro" id="IPR022663">
    <property type="entry name" value="DapB_C"/>
</dbReference>
<keyword evidence="7 13" id="KW-0520">NAD</keyword>
<organism evidence="16 17">
    <name type="scientific">Varibaculum cambriense</name>
    <dbReference type="NCBI Taxonomy" id="184870"/>
    <lineage>
        <taxon>Bacteria</taxon>
        <taxon>Bacillati</taxon>
        <taxon>Actinomycetota</taxon>
        <taxon>Actinomycetes</taxon>
        <taxon>Actinomycetales</taxon>
        <taxon>Actinomycetaceae</taxon>
        <taxon>Varibaculum</taxon>
    </lineage>
</organism>
<feature type="binding site" evidence="13">
    <location>
        <position position="39"/>
    </location>
    <ligand>
        <name>NADP(+)</name>
        <dbReference type="ChEBI" id="CHEBI:58349"/>
    </ligand>
</feature>
<keyword evidence="3 13" id="KW-0028">Amino-acid biosynthesis</keyword>
<comment type="caution">
    <text evidence="13">Was originally thought to be a dihydrodipicolinate reductase (DHDPR), catalyzing the conversion of dihydrodipicolinate to tetrahydrodipicolinate. However, it was shown in E.coli that the substrate of the enzymatic reaction is not dihydrodipicolinate (DHDP) but in fact (2S,4S)-4-hydroxy-2,3,4,5-tetrahydrodipicolinic acid (HTPA), the product released by the DapA-catalyzed reaction.</text>
</comment>
<feature type="binding site" evidence="13">
    <location>
        <begin position="79"/>
        <end position="81"/>
    </location>
    <ligand>
        <name>NAD(+)</name>
        <dbReference type="ChEBI" id="CHEBI:57540"/>
    </ligand>
</feature>
<evidence type="ECO:0000256" key="1">
    <source>
        <dbReference type="ARBA" id="ARBA00006642"/>
    </source>
</evidence>
<dbReference type="GO" id="GO:0050661">
    <property type="term" value="F:NADP binding"/>
    <property type="evidence" value="ECO:0007669"/>
    <property type="project" value="UniProtKB-UniRule"/>
</dbReference>
<dbReference type="PROSITE" id="PS01298">
    <property type="entry name" value="DAPB"/>
    <property type="match status" value="1"/>
</dbReference>
<accession>A0AB34X0U3</accession>
<dbReference type="PANTHER" id="PTHR20836:SF0">
    <property type="entry name" value="4-HYDROXY-TETRAHYDRODIPICOLINATE REDUCTASE 1, CHLOROPLASTIC-RELATED"/>
    <property type="match status" value="1"/>
</dbReference>
<proteinExistence type="inferred from homology"/>
<gene>
    <name evidence="13" type="primary">dapB</name>
    <name evidence="16" type="ORF">HMPREF1862_00348</name>
</gene>
<evidence type="ECO:0000256" key="6">
    <source>
        <dbReference type="ARBA" id="ARBA00023002"/>
    </source>
</evidence>
<evidence type="ECO:0000256" key="11">
    <source>
        <dbReference type="ARBA" id="ARBA00049080"/>
    </source>
</evidence>
<keyword evidence="2 13" id="KW-0963">Cytoplasm</keyword>
<evidence type="ECO:0000256" key="8">
    <source>
        <dbReference type="ARBA" id="ARBA00023154"/>
    </source>
</evidence>
<dbReference type="GO" id="GO:0051287">
    <property type="term" value="F:NAD binding"/>
    <property type="evidence" value="ECO:0007669"/>
    <property type="project" value="UniProtKB-UniRule"/>
</dbReference>
<dbReference type="CDD" id="cd02274">
    <property type="entry name" value="DHDPR_N"/>
    <property type="match status" value="1"/>
</dbReference>
<dbReference type="EC" id="1.17.1.8" evidence="10 13"/>
<keyword evidence="8 13" id="KW-0457">Lysine biosynthesis</keyword>
<comment type="subcellular location">
    <subcellularLocation>
        <location evidence="13">Cytoplasm</location>
    </subcellularLocation>
</comment>
<feature type="binding site" evidence="13">
    <location>
        <begin position="11"/>
        <end position="16"/>
    </location>
    <ligand>
        <name>NAD(+)</name>
        <dbReference type="ChEBI" id="CHEBI:57540"/>
    </ligand>
</feature>
<dbReference type="GO" id="GO:0009089">
    <property type="term" value="P:lysine biosynthetic process via diaminopimelate"/>
    <property type="evidence" value="ECO:0007669"/>
    <property type="project" value="UniProtKB-UniRule"/>
</dbReference>
<name>A0AB34X0U3_9ACTO</name>
<evidence type="ECO:0000256" key="9">
    <source>
        <dbReference type="ARBA" id="ARBA00037922"/>
    </source>
</evidence>
<dbReference type="Proteomes" id="UP000070572">
    <property type="component" value="Unassembled WGS sequence"/>
</dbReference>
<dbReference type="GO" id="GO:0019877">
    <property type="term" value="P:diaminopimelate biosynthetic process"/>
    <property type="evidence" value="ECO:0007669"/>
    <property type="project" value="UniProtKB-UniRule"/>
</dbReference>
<feature type="domain" description="Dihydrodipicolinate reductase C-terminal" evidence="15">
    <location>
        <begin position="112"/>
        <end position="246"/>
    </location>
</feature>
<reference evidence="16 17" key="1">
    <citation type="submission" date="2016-01" db="EMBL/GenBank/DDBJ databases">
        <authorList>
            <person name="Mitreva M."/>
            <person name="Pepin K.H."/>
            <person name="Mihindukulasuriya K.A."/>
            <person name="Fulton R."/>
            <person name="Fronick C."/>
            <person name="O'Laughlin M."/>
            <person name="Miner T."/>
            <person name="Herter B."/>
            <person name="Rosa B.A."/>
            <person name="Cordes M."/>
            <person name="Tomlinson C."/>
            <person name="Wollam A."/>
            <person name="Palsikar V.B."/>
            <person name="Mardis E.R."/>
            <person name="Wilson R.K."/>
        </authorList>
    </citation>
    <scope>NUCLEOTIDE SEQUENCE [LARGE SCALE GENOMIC DNA]</scope>
    <source>
        <strain evidence="16 17">DNF00696</strain>
    </source>
</reference>
<dbReference type="Pfam" id="PF05173">
    <property type="entry name" value="DapB_C"/>
    <property type="match status" value="1"/>
</dbReference>
<dbReference type="GO" id="GO:0005829">
    <property type="term" value="C:cytosol"/>
    <property type="evidence" value="ECO:0007669"/>
    <property type="project" value="TreeGrafter"/>
</dbReference>
<evidence type="ECO:0000313" key="16">
    <source>
        <dbReference type="EMBL" id="KXB81599.1"/>
    </source>
</evidence>
<evidence type="ECO:0000256" key="7">
    <source>
        <dbReference type="ARBA" id="ARBA00023027"/>
    </source>
</evidence>
<evidence type="ECO:0000259" key="14">
    <source>
        <dbReference type="Pfam" id="PF01113"/>
    </source>
</evidence>
<protein>
    <recommendedName>
        <fullName evidence="10 13">4-hydroxy-tetrahydrodipicolinate reductase</fullName>
        <shortName evidence="13">HTPA reductase</shortName>
        <ecNumber evidence="10 13">1.17.1.8</ecNumber>
    </recommendedName>
</protein>
<dbReference type="PIRSF" id="PIRSF000161">
    <property type="entry name" value="DHPR"/>
    <property type="match status" value="1"/>
</dbReference>